<reference evidence="1 3" key="1">
    <citation type="submission" date="2018-10" db="EMBL/GenBank/DDBJ databases">
        <title>Co-occurring genomic capacity for anaerobic methane metabolism and dissimilatory sulfite reduction discovered in the Korarchaeota.</title>
        <authorList>
            <person name="Mckay L.J."/>
            <person name="Dlakic M."/>
            <person name="Fields M.W."/>
            <person name="Delmont T.O."/>
            <person name="Eren A.M."/>
            <person name="Jay Z.J."/>
            <person name="Klingelsmith K.B."/>
            <person name="Rusch D.B."/>
            <person name="Inskeep W.P."/>
        </authorList>
    </citation>
    <scope>NUCLEOTIDE SEQUENCE [LARGE SCALE GENOMIC DNA]</scope>
    <source>
        <strain evidence="1 3">MDKW</strain>
    </source>
</reference>
<evidence type="ECO:0000313" key="1">
    <source>
        <dbReference type="EMBL" id="RSN73566.1"/>
    </source>
</evidence>
<gene>
    <name evidence="1" type="ORF">D6D85_09805</name>
    <name evidence="2" type="ORF">EF810_03095</name>
</gene>
<dbReference type="Gene3D" id="3.30.420.40">
    <property type="match status" value="1"/>
</dbReference>
<dbReference type="SMART" id="SM00268">
    <property type="entry name" value="ACTIN"/>
    <property type="match status" value="1"/>
</dbReference>
<evidence type="ECO:0000313" key="4">
    <source>
        <dbReference type="Proteomes" id="UP000316217"/>
    </source>
</evidence>
<dbReference type="EMBL" id="RCOS01000113">
    <property type="protein sequence ID" value="RSN73566.1"/>
    <property type="molecule type" value="Genomic_DNA"/>
</dbReference>
<dbReference type="PANTHER" id="PTHR11937">
    <property type="entry name" value="ACTIN"/>
    <property type="match status" value="1"/>
</dbReference>
<comment type="caution">
    <text evidence="1">The sequence shown here is derived from an EMBL/GenBank/DDBJ whole genome shotgun (WGS) entry which is preliminary data.</text>
</comment>
<evidence type="ECO:0000313" key="3">
    <source>
        <dbReference type="Proteomes" id="UP000277582"/>
    </source>
</evidence>
<sequence length="425" mass="47610">MGVVIRPVFALDFGTSLVKFGPIWRGKYPDFIENRGYFPKISKISAEIRGLAAEEVIVGPAVSEYLESKADLSRLYYPMRNGVIARDDERGWKIVKKIIKYTLEKYYPGKYDPSGRPFDGFYVVVALAAQSPTYMYERMFEIHKEVNEEHGRGLIKAVTIIPQPLSVAIAEKATTCTVIESGHGNTQVTPISRDVIRAALIPLNRGGYDSDRITSQILKDIGYSDLAREEKFVRIFKEMAGLVPLNLDKAIEWTKAHKGAVKNRFSIPGTTVSVDMGDKAWMRFLIGEFFFNPGHELYQSYYTRGFAPPADTVVGGEVIPGNVSIAEAIRLSISKTPVEIQSSLVRRIILSGGAFNWKVPDGMEGVAVSSPEKIRIQLRELGIDSQPSMIADPQFSVWRGSIIYGNYVPEDLTWDWSSLEGWMYL</sequence>
<dbReference type="SUPFAM" id="SSF53067">
    <property type="entry name" value="Actin-like ATPase domain"/>
    <property type="match status" value="2"/>
</dbReference>
<proteinExistence type="predicted"/>
<dbReference type="EMBL" id="RXII01000048">
    <property type="protein sequence ID" value="RZN62363.1"/>
    <property type="molecule type" value="Genomic_DNA"/>
</dbReference>
<dbReference type="Gene3D" id="3.30.420.570">
    <property type="match status" value="1"/>
</dbReference>
<accession>A0A3R9PUP4</accession>
<dbReference type="OrthoDB" id="30606at2157"/>
<keyword evidence="3" id="KW-1185">Reference proteome</keyword>
<name>A0A3R9PUP4_9CREN</name>
<dbReference type="Proteomes" id="UP000277582">
    <property type="component" value="Unassembled WGS sequence"/>
</dbReference>
<dbReference type="InterPro" id="IPR043129">
    <property type="entry name" value="ATPase_NBD"/>
</dbReference>
<dbReference type="Proteomes" id="UP000316217">
    <property type="component" value="Unassembled WGS sequence"/>
</dbReference>
<organism evidence="1 3">
    <name type="scientific">Candidatus Methanodesulfokora washburnensis</name>
    <dbReference type="NCBI Taxonomy" id="2478471"/>
    <lineage>
        <taxon>Archaea</taxon>
        <taxon>Thermoproteota</taxon>
        <taxon>Candidatus Korarchaeia</taxon>
        <taxon>Candidatus Korarchaeia incertae sedis</taxon>
        <taxon>Candidatus Methanodesulfokora</taxon>
    </lineage>
</organism>
<dbReference type="InterPro" id="IPR004000">
    <property type="entry name" value="Actin"/>
</dbReference>
<dbReference type="AlphaFoldDB" id="A0A3R9PUP4"/>
<protein>
    <recommendedName>
        <fullName evidence="5">Actin-like protein N-terminal domain-containing protein</fullName>
    </recommendedName>
</protein>
<dbReference type="RefSeq" id="WP_125671805.1">
    <property type="nucleotide sequence ID" value="NZ_RCOS01000113.1"/>
</dbReference>
<reference evidence="2 4" key="2">
    <citation type="journal article" date="2019" name="Nat. Microbiol.">
        <title>Wide diversity of methane and short-chain alkane metabolisms in uncultured archaea.</title>
        <authorList>
            <person name="Borrel G."/>
            <person name="Adam P.S."/>
            <person name="McKay L.J."/>
            <person name="Chen L.X."/>
            <person name="Sierra-Garcia I.N."/>
            <person name="Sieber C.M."/>
            <person name="Letourneur Q."/>
            <person name="Ghozlane A."/>
            <person name="Andersen G.L."/>
            <person name="Li W.J."/>
            <person name="Hallam S.J."/>
            <person name="Muyzer G."/>
            <person name="de Oliveira V.M."/>
            <person name="Inskeep W.P."/>
            <person name="Banfield J.F."/>
            <person name="Gribaldo S."/>
        </authorList>
    </citation>
    <scope>NUCLEOTIDE SEQUENCE [LARGE SCALE GENOMIC DNA]</scope>
    <source>
        <strain evidence="2">NM4</strain>
    </source>
</reference>
<evidence type="ECO:0000313" key="2">
    <source>
        <dbReference type="EMBL" id="RZN62363.1"/>
    </source>
</evidence>
<evidence type="ECO:0008006" key="5">
    <source>
        <dbReference type="Google" id="ProtNLM"/>
    </source>
</evidence>